<evidence type="ECO:0000256" key="2">
    <source>
        <dbReference type="SAM" id="SignalP"/>
    </source>
</evidence>
<evidence type="ECO:0000313" key="4">
    <source>
        <dbReference type="Proteomes" id="UP000248188"/>
    </source>
</evidence>
<organism evidence="3 4">
    <name type="scientific">Pseudomonas protegens</name>
    <dbReference type="NCBI Taxonomy" id="380021"/>
    <lineage>
        <taxon>Bacteria</taxon>
        <taxon>Pseudomonadati</taxon>
        <taxon>Pseudomonadota</taxon>
        <taxon>Gammaproteobacteria</taxon>
        <taxon>Pseudomonadales</taxon>
        <taxon>Pseudomonadaceae</taxon>
        <taxon>Pseudomonas</taxon>
    </lineage>
</organism>
<feature type="compositionally biased region" description="Low complexity" evidence="1">
    <location>
        <begin position="46"/>
        <end position="58"/>
    </location>
</feature>
<gene>
    <name evidence="3" type="ORF">DMX08_12625</name>
</gene>
<comment type="caution">
    <text evidence="3">The sequence shown here is derived from an EMBL/GenBank/DDBJ whole genome shotgun (WGS) entry which is preliminary data.</text>
</comment>
<reference evidence="3 4" key="1">
    <citation type="submission" date="2018-06" db="EMBL/GenBank/DDBJ databases">
        <title>Pseudomonas diversity within urban Lake Michigan freshwaters.</title>
        <authorList>
            <person name="Batrich M."/>
            <person name="Hatzopoulos T."/>
            <person name="Putonti C."/>
        </authorList>
    </citation>
    <scope>NUCLEOTIDE SEQUENCE [LARGE SCALE GENOMIC DNA]</scope>
    <source>
        <strain evidence="3 4">MB-090624</strain>
    </source>
</reference>
<sequence length="72" mass="7340">MGPTRLLLIGLLATTGSAVWASDGSERPQQVRDTFLASQEQIHGNASQQTAAAGTGTSPRDAGASATAEEDI</sequence>
<keyword evidence="2" id="KW-0732">Signal</keyword>
<evidence type="ECO:0000256" key="1">
    <source>
        <dbReference type="SAM" id="MobiDB-lite"/>
    </source>
</evidence>
<feature type="chain" id="PRO_5040214141" description="Secreted protein" evidence="2">
    <location>
        <begin position="22"/>
        <end position="72"/>
    </location>
</feature>
<dbReference type="OrthoDB" id="6908410at2"/>
<protein>
    <recommendedName>
        <fullName evidence="5">Secreted protein</fullName>
    </recommendedName>
</protein>
<dbReference type="RefSeq" id="WP_102880967.1">
    <property type="nucleotide sequence ID" value="NZ_AP024503.1"/>
</dbReference>
<dbReference type="Proteomes" id="UP000248188">
    <property type="component" value="Unassembled WGS sequence"/>
</dbReference>
<name>A0A9Q6IGM7_9PSED</name>
<dbReference type="AlphaFoldDB" id="A0A9Q6IGM7"/>
<proteinExistence type="predicted"/>
<evidence type="ECO:0000313" key="3">
    <source>
        <dbReference type="EMBL" id="PYC37139.1"/>
    </source>
</evidence>
<accession>A0A9Q6IGM7</accession>
<feature type="region of interest" description="Disordered" evidence="1">
    <location>
        <begin position="42"/>
        <end position="72"/>
    </location>
</feature>
<dbReference type="EMBL" id="QJRN01000007">
    <property type="protein sequence ID" value="PYC37139.1"/>
    <property type="molecule type" value="Genomic_DNA"/>
</dbReference>
<feature type="signal peptide" evidence="2">
    <location>
        <begin position="1"/>
        <end position="21"/>
    </location>
</feature>
<evidence type="ECO:0008006" key="5">
    <source>
        <dbReference type="Google" id="ProtNLM"/>
    </source>
</evidence>